<keyword evidence="5 7" id="KW-1133">Transmembrane helix</keyword>
<dbReference type="PANTHER" id="PTHR30193">
    <property type="entry name" value="ABC TRANSPORTER PERMEASE PROTEIN"/>
    <property type="match status" value="1"/>
</dbReference>
<keyword evidence="6 7" id="KW-0472">Membrane</keyword>
<feature type="transmembrane region" description="Helical" evidence="7">
    <location>
        <begin position="106"/>
        <end position="127"/>
    </location>
</feature>
<evidence type="ECO:0000256" key="6">
    <source>
        <dbReference type="ARBA" id="ARBA00023136"/>
    </source>
</evidence>
<dbReference type="CDD" id="cd06261">
    <property type="entry name" value="TM_PBP2"/>
    <property type="match status" value="1"/>
</dbReference>
<evidence type="ECO:0000256" key="7">
    <source>
        <dbReference type="RuleBase" id="RU363032"/>
    </source>
</evidence>
<keyword evidence="10" id="KW-1185">Reference proteome</keyword>
<evidence type="ECO:0000256" key="5">
    <source>
        <dbReference type="ARBA" id="ARBA00022989"/>
    </source>
</evidence>
<evidence type="ECO:0000259" key="8">
    <source>
        <dbReference type="PROSITE" id="PS50928"/>
    </source>
</evidence>
<keyword evidence="2 7" id="KW-0813">Transport</keyword>
<evidence type="ECO:0000256" key="1">
    <source>
        <dbReference type="ARBA" id="ARBA00004651"/>
    </source>
</evidence>
<protein>
    <submittedName>
        <fullName evidence="9">Carbohydrate ABC transporter membrane protein 1 (CUT1 family)</fullName>
    </submittedName>
</protein>
<feature type="transmembrane region" description="Helical" evidence="7">
    <location>
        <begin position="207"/>
        <end position="225"/>
    </location>
</feature>
<comment type="caution">
    <text evidence="9">The sequence shown here is derived from an EMBL/GenBank/DDBJ whole genome shotgun (WGS) entry which is preliminary data.</text>
</comment>
<dbReference type="InterPro" id="IPR035906">
    <property type="entry name" value="MetI-like_sf"/>
</dbReference>
<dbReference type="Proteomes" id="UP000245793">
    <property type="component" value="Unassembled WGS sequence"/>
</dbReference>
<dbReference type="Pfam" id="PF00528">
    <property type="entry name" value="BPD_transp_1"/>
    <property type="match status" value="1"/>
</dbReference>
<evidence type="ECO:0000256" key="3">
    <source>
        <dbReference type="ARBA" id="ARBA00022475"/>
    </source>
</evidence>
<dbReference type="SUPFAM" id="SSF161098">
    <property type="entry name" value="MetI-like"/>
    <property type="match status" value="1"/>
</dbReference>
<dbReference type="EMBL" id="QEKV01000002">
    <property type="protein sequence ID" value="PVY95295.1"/>
    <property type="molecule type" value="Genomic_DNA"/>
</dbReference>
<evidence type="ECO:0000313" key="9">
    <source>
        <dbReference type="EMBL" id="PVY95295.1"/>
    </source>
</evidence>
<dbReference type="GO" id="GO:0005886">
    <property type="term" value="C:plasma membrane"/>
    <property type="evidence" value="ECO:0007669"/>
    <property type="project" value="UniProtKB-SubCell"/>
</dbReference>
<evidence type="ECO:0000256" key="4">
    <source>
        <dbReference type="ARBA" id="ARBA00022692"/>
    </source>
</evidence>
<sequence>MNSKNKYTKSAYSYIMPAMVGFLVFTFYPFIKTIYRSLFLTDRMGNSNLFIGLENYTTLFTSPSFYNSLVVTFMYVLIVVLVGVGLGFMTALLCQRSFPGIKIFSAAYSLPMAIASSGMALVFKVMLNRSIGALNLIFGSDISWLEDPTMALISVSVLTAWLNSGMNFLYLSAGLAAIDASLYESASIDGANGFQKFRYITLPSLKPIMFFVIVTNVINAFQSFAQIKLLTMGGPGESTNVIVHDIYKNAFENYKYGYASAESIVLFFIVMIFTIILFKTNRGGKSLAER</sequence>
<keyword evidence="4 7" id="KW-0812">Transmembrane</keyword>
<reference evidence="9 10" key="1">
    <citation type="submission" date="2018-04" db="EMBL/GenBank/DDBJ databases">
        <title>Genomic Encyclopedia of Type Strains, Phase IV (KMG-IV): sequencing the most valuable type-strain genomes for metagenomic binning, comparative biology and taxonomic classification.</title>
        <authorList>
            <person name="Goeker M."/>
        </authorList>
    </citation>
    <scope>NUCLEOTIDE SEQUENCE [LARGE SCALE GENOMIC DNA]</scope>
    <source>
        <strain evidence="9 10">DSM 20705</strain>
    </source>
</reference>
<keyword evidence="3" id="KW-1003">Cell membrane</keyword>
<accession>A0A2U1E5X4</accession>
<dbReference type="Gene3D" id="1.10.3720.10">
    <property type="entry name" value="MetI-like"/>
    <property type="match status" value="1"/>
</dbReference>
<name>A0A2U1E5X4_9FIRM</name>
<dbReference type="PROSITE" id="PS50928">
    <property type="entry name" value="ABC_TM1"/>
    <property type="match status" value="1"/>
</dbReference>
<organism evidence="9 10">
    <name type="scientific">Ezakiella coagulans</name>
    <dbReference type="NCBI Taxonomy" id="46507"/>
    <lineage>
        <taxon>Bacteria</taxon>
        <taxon>Bacillati</taxon>
        <taxon>Bacillota</taxon>
        <taxon>Tissierellia</taxon>
        <taxon>Ezakiella</taxon>
    </lineage>
</organism>
<proteinExistence type="inferred from homology"/>
<gene>
    <name evidence="9" type="ORF">C7381_102184</name>
</gene>
<dbReference type="GO" id="GO:0055085">
    <property type="term" value="P:transmembrane transport"/>
    <property type="evidence" value="ECO:0007669"/>
    <property type="project" value="InterPro"/>
</dbReference>
<dbReference type="InterPro" id="IPR000515">
    <property type="entry name" value="MetI-like"/>
</dbReference>
<evidence type="ECO:0000313" key="10">
    <source>
        <dbReference type="Proteomes" id="UP000245793"/>
    </source>
</evidence>
<feature type="transmembrane region" description="Helical" evidence="7">
    <location>
        <begin position="69"/>
        <end position="94"/>
    </location>
</feature>
<dbReference type="AlphaFoldDB" id="A0A2U1E5X4"/>
<dbReference type="RefSeq" id="WP_116479753.1">
    <property type="nucleotide sequence ID" value="NZ_CAUPJO010000004.1"/>
</dbReference>
<dbReference type="InterPro" id="IPR051393">
    <property type="entry name" value="ABC_transporter_permease"/>
</dbReference>
<feature type="domain" description="ABC transmembrane type-1" evidence="8">
    <location>
        <begin position="65"/>
        <end position="277"/>
    </location>
</feature>
<comment type="subcellular location">
    <subcellularLocation>
        <location evidence="1 7">Cell membrane</location>
        <topology evidence="1 7">Multi-pass membrane protein</topology>
    </subcellularLocation>
</comment>
<feature type="transmembrane region" description="Helical" evidence="7">
    <location>
        <begin position="12"/>
        <end position="31"/>
    </location>
</feature>
<comment type="similarity">
    <text evidence="7">Belongs to the binding-protein-dependent transport system permease family.</text>
</comment>
<evidence type="ECO:0000256" key="2">
    <source>
        <dbReference type="ARBA" id="ARBA00022448"/>
    </source>
</evidence>
<dbReference type="PANTHER" id="PTHR30193:SF37">
    <property type="entry name" value="INNER MEMBRANE ABC TRANSPORTER PERMEASE PROTEIN YCJO"/>
    <property type="match status" value="1"/>
</dbReference>
<feature type="transmembrane region" description="Helical" evidence="7">
    <location>
        <begin position="256"/>
        <end position="278"/>
    </location>
</feature>